<dbReference type="AlphaFoldDB" id="A0AAV4Q0H9"/>
<keyword evidence="2" id="KW-1185">Reference proteome</keyword>
<reference evidence="1 2" key="1">
    <citation type="submission" date="2021-06" db="EMBL/GenBank/DDBJ databases">
        <title>Caerostris extrusa draft genome.</title>
        <authorList>
            <person name="Kono N."/>
            <person name="Arakawa K."/>
        </authorList>
    </citation>
    <scope>NUCLEOTIDE SEQUENCE [LARGE SCALE GENOMIC DNA]</scope>
</reference>
<evidence type="ECO:0000313" key="1">
    <source>
        <dbReference type="EMBL" id="GIY03163.1"/>
    </source>
</evidence>
<dbReference type="Proteomes" id="UP001054945">
    <property type="component" value="Unassembled WGS sequence"/>
</dbReference>
<accession>A0AAV4Q0H9</accession>
<name>A0AAV4Q0H9_CAEEX</name>
<dbReference type="EMBL" id="BPLR01005549">
    <property type="protein sequence ID" value="GIY03163.1"/>
    <property type="molecule type" value="Genomic_DNA"/>
</dbReference>
<sequence length="154" mass="17905">MLVENILNHTPTFFKKKLRRQKNLARVIRLRNVTIIEHECLPEHRNLENFNCLNYHRKSILFVALLAFDCFSENELVAERSSFEMPLGAIIASPRLEWDVLFGMRAEFRGESGKLDVVADKDERLCKFPSFRMVNFQRSLLCRDSITGNQSEGG</sequence>
<organism evidence="1 2">
    <name type="scientific">Caerostris extrusa</name>
    <name type="common">Bark spider</name>
    <name type="synonym">Caerostris bankana</name>
    <dbReference type="NCBI Taxonomy" id="172846"/>
    <lineage>
        <taxon>Eukaryota</taxon>
        <taxon>Metazoa</taxon>
        <taxon>Ecdysozoa</taxon>
        <taxon>Arthropoda</taxon>
        <taxon>Chelicerata</taxon>
        <taxon>Arachnida</taxon>
        <taxon>Araneae</taxon>
        <taxon>Araneomorphae</taxon>
        <taxon>Entelegynae</taxon>
        <taxon>Araneoidea</taxon>
        <taxon>Araneidae</taxon>
        <taxon>Caerostris</taxon>
    </lineage>
</organism>
<proteinExistence type="predicted"/>
<comment type="caution">
    <text evidence="1">The sequence shown here is derived from an EMBL/GenBank/DDBJ whole genome shotgun (WGS) entry which is preliminary data.</text>
</comment>
<gene>
    <name evidence="1" type="ORF">CEXT_754051</name>
</gene>
<protein>
    <submittedName>
        <fullName evidence="1">Uncharacterized protein</fullName>
    </submittedName>
</protein>
<evidence type="ECO:0000313" key="2">
    <source>
        <dbReference type="Proteomes" id="UP001054945"/>
    </source>
</evidence>